<evidence type="ECO:0000313" key="2">
    <source>
        <dbReference type="EMBL" id="MCW6506655.1"/>
    </source>
</evidence>
<reference evidence="2" key="1">
    <citation type="submission" date="2022-05" db="EMBL/GenBank/DDBJ databases">
        <authorList>
            <person name="Pankratov T."/>
        </authorList>
    </citation>
    <scope>NUCLEOTIDE SEQUENCE</scope>
    <source>
        <strain evidence="2">BP6-180914</strain>
    </source>
</reference>
<dbReference type="GO" id="GO:0003677">
    <property type="term" value="F:DNA binding"/>
    <property type="evidence" value="ECO:0007669"/>
    <property type="project" value="InterPro"/>
</dbReference>
<dbReference type="SMART" id="SM00530">
    <property type="entry name" value="HTH_XRE"/>
    <property type="match status" value="1"/>
</dbReference>
<dbReference type="AlphaFoldDB" id="A0AA41YXH9"/>
<dbReference type="RefSeq" id="WP_282583008.1">
    <property type="nucleotide sequence ID" value="NZ_JAMOIM010000001.1"/>
</dbReference>
<proteinExistence type="predicted"/>
<dbReference type="PROSITE" id="PS50943">
    <property type="entry name" value="HTH_CROC1"/>
    <property type="match status" value="1"/>
</dbReference>
<gene>
    <name evidence="2" type="ORF">M8523_01295</name>
</gene>
<evidence type="ECO:0000313" key="3">
    <source>
        <dbReference type="Proteomes" id="UP001165667"/>
    </source>
</evidence>
<dbReference type="Gene3D" id="1.10.260.40">
    <property type="entry name" value="lambda repressor-like DNA-binding domains"/>
    <property type="match status" value="1"/>
</dbReference>
<dbReference type="CDD" id="cd00093">
    <property type="entry name" value="HTH_XRE"/>
    <property type="match status" value="1"/>
</dbReference>
<organism evidence="2 3">
    <name type="scientific">Lichenifustis flavocetrariae</name>
    <dbReference type="NCBI Taxonomy" id="2949735"/>
    <lineage>
        <taxon>Bacteria</taxon>
        <taxon>Pseudomonadati</taxon>
        <taxon>Pseudomonadota</taxon>
        <taxon>Alphaproteobacteria</taxon>
        <taxon>Hyphomicrobiales</taxon>
        <taxon>Lichenihabitantaceae</taxon>
        <taxon>Lichenifustis</taxon>
    </lineage>
</organism>
<dbReference type="SUPFAM" id="SSF47413">
    <property type="entry name" value="lambda repressor-like DNA-binding domains"/>
    <property type="match status" value="1"/>
</dbReference>
<dbReference type="Pfam" id="PF01381">
    <property type="entry name" value="HTH_3"/>
    <property type="match status" value="1"/>
</dbReference>
<feature type="domain" description="HTH cro/C1-type" evidence="1">
    <location>
        <begin position="68"/>
        <end position="122"/>
    </location>
</feature>
<dbReference type="EMBL" id="JAMOIM010000001">
    <property type="protein sequence ID" value="MCW6506655.1"/>
    <property type="molecule type" value="Genomic_DNA"/>
</dbReference>
<accession>A0AA41YXH9</accession>
<dbReference type="InterPro" id="IPR010982">
    <property type="entry name" value="Lambda_DNA-bd_dom_sf"/>
</dbReference>
<comment type="caution">
    <text evidence="2">The sequence shown here is derived from an EMBL/GenBank/DDBJ whole genome shotgun (WGS) entry which is preliminary data.</text>
</comment>
<name>A0AA41YXH9_9HYPH</name>
<dbReference type="Proteomes" id="UP001165667">
    <property type="component" value="Unassembled WGS sequence"/>
</dbReference>
<protein>
    <submittedName>
        <fullName evidence="2">Helix-turn-helix domain-containing protein</fullName>
    </submittedName>
</protein>
<keyword evidence="3" id="KW-1185">Reference proteome</keyword>
<dbReference type="InterPro" id="IPR001387">
    <property type="entry name" value="Cro/C1-type_HTH"/>
</dbReference>
<evidence type="ECO:0000259" key="1">
    <source>
        <dbReference type="PROSITE" id="PS50943"/>
    </source>
</evidence>
<sequence length="123" mass="13475">MNAIHINATIDGDTVTTPRAEFDRIVELLEDAQDAAAADNISRKLLSGEEELLPAAFVDRALADESLVRLWREHRHLTEEMLAGQADIPVQTLYEIEQGTRESSVAVLKAIAVALQVGLDDLV</sequence>